<evidence type="ECO:0000313" key="1">
    <source>
        <dbReference type="EMBL" id="TFK04649.1"/>
    </source>
</evidence>
<dbReference type="AlphaFoldDB" id="A0A4D9E317"/>
<reference evidence="1 2" key="1">
    <citation type="submission" date="2019-04" db="EMBL/GenBank/DDBJ databases">
        <title>Draft genome of the big-headed turtle Platysternon megacephalum.</title>
        <authorList>
            <person name="Gong S."/>
        </authorList>
    </citation>
    <scope>NUCLEOTIDE SEQUENCE [LARGE SCALE GENOMIC DNA]</scope>
    <source>
        <strain evidence="1">DO16091913</strain>
        <tissue evidence="1">Muscle</tissue>
    </source>
</reference>
<evidence type="ECO:0000313" key="2">
    <source>
        <dbReference type="Proteomes" id="UP000297703"/>
    </source>
</evidence>
<dbReference type="EMBL" id="QXTE01000131">
    <property type="protein sequence ID" value="TFK04649.1"/>
    <property type="molecule type" value="Genomic_DNA"/>
</dbReference>
<organism evidence="1 2">
    <name type="scientific">Platysternon megacephalum</name>
    <name type="common">big-headed turtle</name>
    <dbReference type="NCBI Taxonomy" id="55544"/>
    <lineage>
        <taxon>Eukaryota</taxon>
        <taxon>Metazoa</taxon>
        <taxon>Chordata</taxon>
        <taxon>Craniata</taxon>
        <taxon>Vertebrata</taxon>
        <taxon>Euteleostomi</taxon>
        <taxon>Archelosauria</taxon>
        <taxon>Testudinata</taxon>
        <taxon>Testudines</taxon>
        <taxon>Cryptodira</taxon>
        <taxon>Durocryptodira</taxon>
        <taxon>Testudinoidea</taxon>
        <taxon>Platysternidae</taxon>
        <taxon>Platysternon</taxon>
    </lineage>
</organism>
<gene>
    <name evidence="1" type="ORF">DR999_PMT12869</name>
</gene>
<comment type="caution">
    <text evidence="1">The sequence shown here is derived from an EMBL/GenBank/DDBJ whole genome shotgun (WGS) entry which is preliminary data.</text>
</comment>
<keyword evidence="2" id="KW-1185">Reference proteome</keyword>
<sequence length="160" mass="17915">MLPWLEVHHSAKCTFIGLMLPQGGGGDELQELPLPTFHTQTLSFPGLDQRFSETQEKITQPKKITSDPTSNMFHLSLKILYPPQKSHYMAAGEEQDKTQDLVHLKLSWATQFAVGSLTYFITLFPTISCQSNTSLPTLELSKGSIQTVRVSNRIEIPSLK</sequence>
<accession>A0A4D9E317</accession>
<dbReference type="Proteomes" id="UP000297703">
    <property type="component" value="Unassembled WGS sequence"/>
</dbReference>
<name>A0A4D9E317_9SAUR</name>
<reference evidence="1 2" key="2">
    <citation type="submission" date="2019-04" db="EMBL/GenBank/DDBJ databases">
        <title>The genome sequence of big-headed turtle.</title>
        <authorList>
            <person name="Gong S."/>
        </authorList>
    </citation>
    <scope>NUCLEOTIDE SEQUENCE [LARGE SCALE GENOMIC DNA]</scope>
    <source>
        <strain evidence="1">DO16091913</strain>
        <tissue evidence="1">Muscle</tissue>
    </source>
</reference>
<proteinExistence type="predicted"/>
<protein>
    <submittedName>
        <fullName evidence="1">Ankyrin repeat and SOCS box protein 8</fullName>
    </submittedName>
</protein>